<dbReference type="Proteomes" id="UP000214746">
    <property type="component" value="Unassembled WGS sequence"/>
</dbReference>
<reference evidence="14" key="1">
    <citation type="submission" date="2018-06" db="EMBL/GenBank/DDBJ databases">
        <title>Paenibacillus xerothermodurans sp. nov. an extremely dry heat resistant spore forming bacterium isolated from the soil of Cape Canaveral, Florida.</title>
        <authorList>
            <person name="Seuylemezian A."/>
            <person name="Kaur N."/>
            <person name="Patil P."/>
            <person name="Patil P."/>
            <person name="Mayilraj S."/>
            <person name="Vaishampayan P."/>
        </authorList>
    </citation>
    <scope>NUCLEOTIDE SEQUENCE [LARGE SCALE GENOMIC DNA]</scope>
    <source>
        <strain evidence="14">ATCC 27380</strain>
    </source>
</reference>
<comment type="caution">
    <text evidence="14">The sequence shown here is derived from an EMBL/GenBank/DDBJ whole genome shotgun (WGS) entry which is preliminary data.</text>
</comment>
<comment type="pathway">
    <text evidence="3 11">Carbohydrate metabolism; galactose metabolism.</text>
</comment>
<keyword evidence="7 11" id="KW-0548">Nucleotidyltransferase</keyword>
<keyword evidence="5 11" id="KW-0963">Cytoplasm</keyword>
<dbReference type="Pfam" id="PF01087">
    <property type="entry name" value="GalP_UDP_transf"/>
    <property type="match status" value="1"/>
</dbReference>
<proteinExistence type="inferred from homology"/>
<name>A0A2W1NWS5_PAEXE</name>
<dbReference type="NCBIfam" id="NF003629">
    <property type="entry name" value="PRK05270.1-2"/>
    <property type="match status" value="1"/>
</dbReference>
<dbReference type="PIRSF" id="PIRSF006005">
    <property type="entry name" value="GalT_BS"/>
    <property type="match status" value="1"/>
</dbReference>
<dbReference type="InterPro" id="IPR000766">
    <property type="entry name" value="GalP_uridyl_Trfase_II"/>
</dbReference>
<comment type="catalytic activity">
    <reaction evidence="1 11">
        <text>alpha-D-galactose 1-phosphate + UDP-alpha-D-glucose = alpha-D-glucose 1-phosphate + UDP-alpha-D-galactose</text>
        <dbReference type="Rhea" id="RHEA:13989"/>
        <dbReference type="ChEBI" id="CHEBI:58336"/>
        <dbReference type="ChEBI" id="CHEBI:58601"/>
        <dbReference type="ChEBI" id="CHEBI:58885"/>
        <dbReference type="ChEBI" id="CHEBI:66914"/>
        <dbReference type="EC" id="2.7.7.12"/>
    </reaction>
</comment>
<accession>A0A2W1NWS5</accession>
<comment type="subcellular location">
    <subcellularLocation>
        <location evidence="2 11">Cytoplasm</location>
    </subcellularLocation>
</comment>
<evidence type="ECO:0000256" key="7">
    <source>
        <dbReference type="ARBA" id="ARBA00022695"/>
    </source>
</evidence>
<comment type="similarity">
    <text evidence="4 11">Belongs to the galactose-1-phosphate uridylyltransferase type 2 family.</text>
</comment>
<dbReference type="EMBL" id="NHRJ02000009">
    <property type="protein sequence ID" value="PZE20122.1"/>
    <property type="molecule type" value="Genomic_DNA"/>
</dbReference>
<dbReference type="GO" id="GO:0006012">
    <property type="term" value="P:galactose metabolic process"/>
    <property type="evidence" value="ECO:0007669"/>
    <property type="project" value="UniProtKB-UniRule"/>
</dbReference>
<protein>
    <recommendedName>
        <fullName evidence="11">Galactose-1-phosphate uridylyltransferase</fullName>
        <shortName evidence="11">Gal-1-P uridylyltransferase</shortName>
        <ecNumber evidence="11">2.7.7.12</ecNumber>
    </recommendedName>
    <alternativeName>
        <fullName evidence="11">UDP-glucose--hexose-1-phosphate uridylyltransferase</fullName>
    </alternativeName>
</protein>
<keyword evidence="10 11" id="KW-0119">Carbohydrate metabolism</keyword>
<dbReference type="PROSITE" id="PS00690">
    <property type="entry name" value="DEAH_ATP_HELICASE"/>
    <property type="match status" value="1"/>
</dbReference>
<evidence type="ECO:0000256" key="5">
    <source>
        <dbReference type="ARBA" id="ARBA00022490"/>
    </source>
</evidence>
<evidence type="ECO:0000256" key="9">
    <source>
        <dbReference type="ARBA" id="ARBA00023144"/>
    </source>
</evidence>
<evidence type="ECO:0000256" key="2">
    <source>
        <dbReference type="ARBA" id="ARBA00004496"/>
    </source>
</evidence>
<evidence type="ECO:0000256" key="6">
    <source>
        <dbReference type="ARBA" id="ARBA00022679"/>
    </source>
</evidence>
<keyword evidence="15" id="KW-1185">Reference proteome</keyword>
<organism evidence="14 15">
    <name type="scientific">Paenibacillus xerothermodurans</name>
    <dbReference type="NCBI Taxonomy" id="1977292"/>
    <lineage>
        <taxon>Bacteria</taxon>
        <taxon>Bacillati</taxon>
        <taxon>Bacillota</taxon>
        <taxon>Bacilli</taxon>
        <taxon>Bacillales</taxon>
        <taxon>Paenibacillaceae</taxon>
        <taxon>Paenibacillus</taxon>
    </lineage>
</organism>
<feature type="domain" description="Galactose-1-phosphate uridyl transferase C-terminal" evidence="13">
    <location>
        <begin position="268"/>
        <end position="445"/>
    </location>
</feature>
<dbReference type="RefSeq" id="WP_089200735.1">
    <property type="nucleotide sequence ID" value="NZ_NHRJ02000009.1"/>
</dbReference>
<dbReference type="InterPro" id="IPR002464">
    <property type="entry name" value="DNA/RNA_helicase_DEAH_CS"/>
</dbReference>
<dbReference type="AlphaFoldDB" id="A0A2W1NWS5"/>
<dbReference type="Pfam" id="PF02744">
    <property type="entry name" value="GalP_UDP_tr_C"/>
    <property type="match status" value="1"/>
</dbReference>
<evidence type="ECO:0000313" key="15">
    <source>
        <dbReference type="Proteomes" id="UP000214746"/>
    </source>
</evidence>
<keyword evidence="6 11" id="KW-0808">Transferase</keyword>
<dbReference type="EC" id="2.7.7.12" evidence="11"/>
<evidence type="ECO:0000313" key="14">
    <source>
        <dbReference type="EMBL" id="PZE20122.1"/>
    </source>
</evidence>
<sequence>MGVLHDAHRKGEVIGRELQAKAAQDIERLLEFGIRRGLLEPIDRYAVRNALLDLLRISEPDDAALTVECVPEAVAQLLEPLLDYAAAAGILEENNTTYRDLLDAKIMGYMMPRQSEVIRRFRATVEQGGVQQAADDFYQLCIDSNYIRMDRIANNLHWLADTEYGAMEITVNLSKPEKDPKEIALLRTAPQSHYPKCLLCVDNVGYAGRLNHPARQNLRVIPLELGGDPWYFQYSPYVYYDEHCIIFDEVHRPMQITDQTIVRLLDFVDQFPHYFVGSNADLPIVGGSILNHEHFQGGRHQFPMEKAPVEQTYNHPHYHDVRLGIVQWPMSVIRINSRRKESILQLASKILHAWRRHNDPANEILAYSESHGVRSNHNTITPIARKNVAGEYEIDLVLRNNRTSEQHPDGIFHPHKELHHIKKENIGLIEVMGLAVLPGRLKEELDLLVRVLSGGLTLPAAIHSMPEHPLHKHSAWIEDLITRHGTALSESAAEQVVQAEVGVKFVEVLHDAGVYKRDVNGRGGFELFLSTIGCVREA</sequence>
<keyword evidence="9 11" id="KW-0299">Galactose metabolism</keyword>
<dbReference type="GO" id="GO:0016787">
    <property type="term" value="F:hydrolase activity"/>
    <property type="evidence" value="ECO:0007669"/>
    <property type="project" value="UniProtKB-KW"/>
</dbReference>
<dbReference type="PANTHER" id="PTHR39191">
    <property type="entry name" value="GALACTOSE-1-PHOSPHATE URIDYLYLTRANSFERASE"/>
    <property type="match status" value="1"/>
</dbReference>
<dbReference type="InterPro" id="IPR005850">
    <property type="entry name" value="GalP_Utransf_C"/>
</dbReference>
<dbReference type="InterPro" id="IPR005849">
    <property type="entry name" value="GalP_Utransf_N"/>
</dbReference>
<evidence type="ECO:0000256" key="3">
    <source>
        <dbReference type="ARBA" id="ARBA00004947"/>
    </source>
</evidence>
<evidence type="ECO:0000256" key="10">
    <source>
        <dbReference type="ARBA" id="ARBA00023277"/>
    </source>
</evidence>
<dbReference type="UniPathway" id="UPA00214"/>
<dbReference type="GO" id="GO:0005737">
    <property type="term" value="C:cytoplasm"/>
    <property type="evidence" value="ECO:0007669"/>
    <property type="project" value="UniProtKB-SubCell"/>
</dbReference>
<keyword evidence="8" id="KW-0378">Hydrolase</keyword>
<dbReference type="HAMAP" id="MF_00571">
    <property type="entry name" value="GalP_UDP_trans"/>
    <property type="match status" value="1"/>
</dbReference>
<evidence type="ECO:0000259" key="13">
    <source>
        <dbReference type="Pfam" id="PF02744"/>
    </source>
</evidence>
<evidence type="ECO:0000256" key="8">
    <source>
        <dbReference type="ARBA" id="ARBA00022801"/>
    </source>
</evidence>
<evidence type="ECO:0000256" key="1">
    <source>
        <dbReference type="ARBA" id="ARBA00001107"/>
    </source>
</evidence>
<dbReference type="GO" id="GO:0008108">
    <property type="term" value="F:UDP-glucose:hexose-1-phosphate uridylyltransferase activity"/>
    <property type="evidence" value="ECO:0007669"/>
    <property type="project" value="UniProtKB-UniRule"/>
</dbReference>
<evidence type="ECO:0000256" key="4">
    <source>
        <dbReference type="ARBA" id="ARBA00008706"/>
    </source>
</evidence>
<evidence type="ECO:0000256" key="11">
    <source>
        <dbReference type="HAMAP-Rule" id="MF_00571"/>
    </source>
</evidence>
<dbReference type="PANTHER" id="PTHR39191:SF1">
    <property type="entry name" value="DUF4922 DOMAIN-CONTAINING PROTEIN"/>
    <property type="match status" value="1"/>
</dbReference>
<gene>
    <name evidence="11" type="primary">galT</name>
    <name evidence="14" type="ORF">CBW46_014600</name>
</gene>
<feature type="domain" description="Galactose-1-phosphate uridyl transferase N-terminal" evidence="12">
    <location>
        <begin position="80"/>
        <end position="253"/>
    </location>
</feature>
<evidence type="ECO:0000259" key="12">
    <source>
        <dbReference type="Pfam" id="PF01087"/>
    </source>
</evidence>
<dbReference type="OrthoDB" id="2293at2"/>